<dbReference type="GeneID" id="82855199"/>
<dbReference type="EMBL" id="CP035232">
    <property type="protein sequence ID" value="QAT67148.1"/>
    <property type="molecule type" value="Genomic_DNA"/>
</dbReference>
<gene>
    <name evidence="1" type="ORF">EQZ20_21210</name>
</gene>
<sequence>MPTLTLNGRPVDVDIRYELEQFEWTRPTWTDERLLAASPFRYDRTPSFYVYLEDTATAKAGYWGDSGYYDAEYARGGFVKLLAFLREETEEETVEYLIDAYAPESEGGKLTLRLPKLKLAKNREPLSESILDGVAAGPNDYLNKRGIMPAVQRLMGVGMAGGAVALPWRLPNGRLANVKYRSTRGKAFWYVKGGWPIRDLVYGMNVVYDRRLTRVVLCEAEIDAQSWMTAGVPAIGTGGSSFNQRKADIIVQSPIEHVTIVTDNDKAGEKLRAEVERYLYGKVGLAHGYITEGKDANEFLLARGRTVLRSVYERAEDVKSWRLELQYGNTRTKGRRRLS</sequence>
<evidence type="ECO:0000313" key="2">
    <source>
        <dbReference type="Proteomes" id="UP000288675"/>
    </source>
</evidence>
<proteinExistence type="predicted"/>
<name>A0AAJ3Z1Q0_9BACI</name>
<dbReference type="AlphaFoldDB" id="A0AAJ3Z1Q0"/>
<dbReference type="Pfam" id="PF13155">
    <property type="entry name" value="Toprim_2"/>
    <property type="match status" value="1"/>
</dbReference>
<evidence type="ECO:0000313" key="1">
    <source>
        <dbReference type="EMBL" id="QAT67148.1"/>
    </source>
</evidence>
<dbReference type="SUPFAM" id="SSF56731">
    <property type="entry name" value="DNA primase core"/>
    <property type="match status" value="1"/>
</dbReference>
<dbReference type="Gene3D" id="3.40.1360.10">
    <property type="match status" value="1"/>
</dbReference>
<organism evidence="1 2">
    <name type="scientific">Bacillus glycinifermentans</name>
    <dbReference type="NCBI Taxonomy" id="1664069"/>
    <lineage>
        <taxon>Bacteria</taxon>
        <taxon>Bacillati</taxon>
        <taxon>Bacillota</taxon>
        <taxon>Bacilli</taxon>
        <taxon>Bacillales</taxon>
        <taxon>Bacillaceae</taxon>
        <taxon>Bacillus</taxon>
    </lineage>
</organism>
<dbReference type="RefSeq" id="WP_128748346.1">
    <property type="nucleotide sequence ID" value="NZ_CP035232.1"/>
</dbReference>
<dbReference type="Proteomes" id="UP000288675">
    <property type="component" value="Chromosome"/>
</dbReference>
<protein>
    <submittedName>
        <fullName evidence="1">DNA primase</fullName>
    </submittedName>
</protein>
<accession>A0AAJ3Z1Q0</accession>
<reference evidence="1 2" key="1">
    <citation type="submission" date="2019-01" db="EMBL/GenBank/DDBJ databases">
        <title>Genome sequence of Bacillus glycinifermentans SRCM103574.</title>
        <authorList>
            <person name="Kong H.-J."/>
            <person name="Jeong S.-Y."/>
            <person name="Jeong D.-Y."/>
        </authorList>
    </citation>
    <scope>NUCLEOTIDE SEQUENCE [LARGE SCALE GENOMIC DNA]</scope>
    <source>
        <strain evidence="1 2">SRCM103574</strain>
    </source>
</reference>